<proteinExistence type="predicted"/>
<organism evidence="1 2">
    <name type="scientific">Aphanomyces astaci</name>
    <name type="common">Crayfish plague agent</name>
    <dbReference type="NCBI Taxonomy" id="112090"/>
    <lineage>
        <taxon>Eukaryota</taxon>
        <taxon>Sar</taxon>
        <taxon>Stramenopiles</taxon>
        <taxon>Oomycota</taxon>
        <taxon>Saprolegniomycetes</taxon>
        <taxon>Saprolegniales</taxon>
        <taxon>Verrucalvaceae</taxon>
        <taxon>Aphanomyces</taxon>
    </lineage>
</organism>
<protein>
    <recommendedName>
        <fullName evidence="3">Reverse transcriptase domain-containing protein</fullName>
    </recommendedName>
</protein>
<reference evidence="1 2" key="1">
    <citation type="journal article" date="2018" name="J. Invertebr. Pathol.">
        <title>New genotyping method for the causative agent of crayfish plague (Aphanomyces astaci) based on whole genome data.</title>
        <authorList>
            <person name="Minardi D."/>
            <person name="Studholme D.J."/>
            <person name="van der Giezen M."/>
            <person name="Pretto T."/>
            <person name="Oidtmann B."/>
        </authorList>
    </citation>
    <scope>NUCLEOTIDE SEQUENCE [LARGE SCALE GENOMIC DNA]</scope>
    <source>
        <strain evidence="1 2">KB13</strain>
    </source>
</reference>
<evidence type="ECO:0000313" key="1">
    <source>
        <dbReference type="EMBL" id="RLO11336.1"/>
    </source>
</evidence>
<dbReference type="EMBL" id="QUTI01016054">
    <property type="protein sequence ID" value="RLO11336.1"/>
    <property type="molecule type" value="Genomic_DNA"/>
</dbReference>
<accession>A0A9X8HER1</accession>
<dbReference type="AlphaFoldDB" id="A0A9X8HER1"/>
<evidence type="ECO:0008006" key="3">
    <source>
        <dbReference type="Google" id="ProtNLM"/>
    </source>
</evidence>
<comment type="caution">
    <text evidence="1">The sequence shown here is derived from an EMBL/GenBank/DDBJ whole genome shotgun (WGS) entry which is preliminary data.</text>
</comment>
<gene>
    <name evidence="1" type="ORF">DYB28_010348</name>
</gene>
<sequence>MLRHHPHLGISLPHGESITSIYFADDSTLLSKDLPSAVEQLGIVEEFCAVSGARLNQSKCQTLVLNGNLDPADTDAAMTQSTAGRPLWQLVLWQFERSMGQLYRASNPYDFLLYHPHPSSKWLMLWEVHPLWID</sequence>
<evidence type="ECO:0000313" key="2">
    <source>
        <dbReference type="Proteomes" id="UP000275652"/>
    </source>
</evidence>
<dbReference type="Proteomes" id="UP000275652">
    <property type="component" value="Unassembled WGS sequence"/>
</dbReference>
<name>A0A9X8HER1_APHAT</name>
<feature type="non-terminal residue" evidence="1">
    <location>
        <position position="1"/>
    </location>
</feature>